<dbReference type="InterPro" id="IPR006121">
    <property type="entry name" value="HMA_dom"/>
</dbReference>
<name>A0A168DUJ3_9CLOT</name>
<comment type="caution">
    <text evidence="3">The sequence shown here is derived from an EMBL/GenBank/DDBJ whole genome shotgun (WGS) entry which is preliminary data.</text>
</comment>
<dbReference type="CDD" id="cd00371">
    <property type="entry name" value="HMA"/>
    <property type="match status" value="1"/>
</dbReference>
<dbReference type="STRING" id="1121326.CLMAG_32460"/>
<evidence type="ECO:0000259" key="2">
    <source>
        <dbReference type="PROSITE" id="PS50846"/>
    </source>
</evidence>
<evidence type="ECO:0000313" key="3">
    <source>
        <dbReference type="EMBL" id="KZL91487.1"/>
    </source>
</evidence>
<gene>
    <name evidence="3" type="primary">copZ_4</name>
    <name evidence="3" type="ORF">CLMAG_32460</name>
</gene>
<dbReference type="FunFam" id="3.30.70.100:FF:000001">
    <property type="entry name" value="ATPase copper transporting beta"/>
    <property type="match status" value="1"/>
</dbReference>
<dbReference type="PATRIC" id="fig|1121326.3.peg.3278"/>
<dbReference type="AlphaFoldDB" id="A0A168DUJ3"/>
<dbReference type="OrthoDB" id="9813965at2"/>
<reference evidence="3 4" key="1">
    <citation type="submission" date="2016-04" db="EMBL/GenBank/DDBJ databases">
        <title>Genome sequence of Clostridium magnum DSM 2767.</title>
        <authorList>
            <person name="Poehlein A."/>
            <person name="Uhlig R."/>
            <person name="Fischer R."/>
            <person name="Bahl H."/>
            <person name="Daniel R."/>
        </authorList>
    </citation>
    <scope>NUCLEOTIDE SEQUENCE [LARGE SCALE GENOMIC DNA]</scope>
    <source>
        <strain evidence="3 4">DSM 2767</strain>
    </source>
</reference>
<keyword evidence="1" id="KW-0479">Metal-binding</keyword>
<evidence type="ECO:0000256" key="1">
    <source>
        <dbReference type="ARBA" id="ARBA00022723"/>
    </source>
</evidence>
<dbReference type="RefSeq" id="WP_066625058.1">
    <property type="nucleotide sequence ID" value="NZ_FQXL01000005.1"/>
</dbReference>
<dbReference type="SUPFAM" id="SSF55008">
    <property type="entry name" value="HMA, heavy metal-associated domain"/>
    <property type="match status" value="1"/>
</dbReference>
<accession>A0A168DUJ3</accession>
<dbReference type="EMBL" id="LWAE01000003">
    <property type="protein sequence ID" value="KZL91487.1"/>
    <property type="molecule type" value="Genomic_DNA"/>
</dbReference>
<feature type="domain" description="HMA" evidence="2">
    <location>
        <begin position="1"/>
        <end position="66"/>
    </location>
</feature>
<dbReference type="Pfam" id="PF00403">
    <property type="entry name" value="HMA"/>
    <property type="match status" value="1"/>
</dbReference>
<dbReference type="PROSITE" id="PS01047">
    <property type="entry name" value="HMA_1"/>
    <property type="match status" value="1"/>
</dbReference>
<dbReference type="PRINTS" id="PR00944">
    <property type="entry name" value="CUEXPORT"/>
</dbReference>
<keyword evidence="4" id="KW-1185">Reference proteome</keyword>
<dbReference type="InterPro" id="IPR036163">
    <property type="entry name" value="HMA_dom_sf"/>
</dbReference>
<dbReference type="Gene3D" id="3.30.70.100">
    <property type="match status" value="1"/>
</dbReference>
<dbReference type="Proteomes" id="UP000076603">
    <property type="component" value="Unassembled WGS sequence"/>
</dbReference>
<protein>
    <submittedName>
        <fullName evidence="3">Copper chaperone CopZ</fullName>
    </submittedName>
</protein>
<dbReference type="GO" id="GO:0005507">
    <property type="term" value="F:copper ion binding"/>
    <property type="evidence" value="ECO:0007669"/>
    <property type="project" value="InterPro"/>
</dbReference>
<proteinExistence type="predicted"/>
<sequence length="71" mass="7643">MKKSIIVEGMSCGHCVNHVKNALEDINGVTDVNVDLNSKTAVIYASSEVKDGDIKFAIEDAGYEVVSIEEV</sequence>
<dbReference type="InterPro" id="IPR017969">
    <property type="entry name" value="Heavy-metal-associated_CS"/>
</dbReference>
<evidence type="ECO:0000313" key="4">
    <source>
        <dbReference type="Proteomes" id="UP000076603"/>
    </source>
</evidence>
<dbReference type="GO" id="GO:0006825">
    <property type="term" value="P:copper ion transport"/>
    <property type="evidence" value="ECO:0007669"/>
    <property type="project" value="InterPro"/>
</dbReference>
<organism evidence="3 4">
    <name type="scientific">Clostridium magnum DSM 2767</name>
    <dbReference type="NCBI Taxonomy" id="1121326"/>
    <lineage>
        <taxon>Bacteria</taxon>
        <taxon>Bacillati</taxon>
        <taxon>Bacillota</taxon>
        <taxon>Clostridia</taxon>
        <taxon>Eubacteriales</taxon>
        <taxon>Clostridiaceae</taxon>
        <taxon>Clostridium</taxon>
    </lineage>
</organism>
<dbReference type="PROSITE" id="PS50846">
    <property type="entry name" value="HMA_2"/>
    <property type="match status" value="1"/>
</dbReference>
<dbReference type="InterPro" id="IPR000428">
    <property type="entry name" value="Cu-bd"/>
</dbReference>